<dbReference type="GO" id="GO:0046872">
    <property type="term" value="F:metal ion binding"/>
    <property type="evidence" value="ECO:0007669"/>
    <property type="project" value="UniProtKB-KW"/>
</dbReference>
<dbReference type="Gene3D" id="3.10.170.20">
    <property type="match status" value="1"/>
</dbReference>
<comment type="similarity">
    <text evidence="1">Belongs to the peptidase M8 family.</text>
</comment>
<keyword evidence="5 8" id="KW-0862">Zinc</keyword>
<dbReference type="KEGG" id="acan:ACA1_219880"/>
<dbReference type="PRINTS" id="PR00782">
    <property type="entry name" value="LSHMANOLYSIN"/>
</dbReference>
<keyword evidence="3 8" id="KW-0479">Metal-binding</keyword>
<evidence type="ECO:0000256" key="4">
    <source>
        <dbReference type="ARBA" id="ARBA00022801"/>
    </source>
</evidence>
<evidence type="ECO:0000256" key="5">
    <source>
        <dbReference type="ARBA" id="ARBA00022833"/>
    </source>
</evidence>
<feature type="chain" id="PRO_5003989977" evidence="9">
    <location>
        <begin position="31"/>
        <end position="500"/>
    </location>
</feature>
<dbReference type="PANTHER" id="PTHR10942:SF0">
    <property type="entry name" value="LEISHMANOLYSIN-LIKE PEPTIDASE"/>
    <property type="match status" value="1"/>
</dbReference>
<evidence type="ECO:0000256" key="6">
    <source>
        <dbReference type="ARBA" id="ARBA00023049"/>
    </source>
</evidence>
<dbReference type="EMBL" id="KB008036">
    <property type="protein sequence ID" value="ELR15262.1"/>
    <property type="molecule type" value="Genomic_DNA"/>
</dbReference>
<proteinExistence type="inferred from homology"/>
<gene>
    <name evidence="10" type="ORF">ACA1_219880</name>
</gene>
<feature type="binding site" evidence="8">
    <location>
        <position position="284"/>
    </location>
    <ligand>
        <name>Zn(2+)</name>
        <dbReference type="ChEBI" id="CHEBI:29105"/>
        <note>catalytic</note>
    </ligand>
</feature>
<keyword evidence="2" id="KW-0645">Protease</keyword>
<evidence type="ECO:0000256" key="8">
    <source>
        <dbReference type="PIRSR" id="PIRSR601577-2"/>
    </source>
</evidence>
<dbReference type="InterPro" id="IPR001577">
    <property type="entry name" value="Peptidase_M8"/>
</dbReference>
<evidence type="ECO:0000313" key="11">
    <source>
        <dbReference type="Proteomes" id="UP000011083"/>
    </source>
</evidence>
<dbReference type="GO" id="GO:0004222">
    <property type="term" value="F:metalloendopeptidase activity"/>
    <property type="evidence" value="ECO:0007669"/>
    <property type="project" value="InterPro"/>
</dbReference>
<evidence type="ECO:0000256" key="1">
    <source>
        <dbReference type="ARBA" id="ARBA00005860"/>
    </source>
</evidence>
<dbReference type="SUPFAM" id="SSF55486">
    <property type="entry name" value="Metalloproteases ('zincins'), catalytic domain"/>
    <property type="match status" value="1"/>
</dbReference>
<dbReference type="OrthoDB" id="527990at2759"/>
<dbReference type="OMA" id="CPPANEM"/>
<keyword evidence="9" id="KW-0732">Signal</keyword>
<dbReference type="RefSeq" id="XP_004337275.1">
    <property type="nucleotide sequence ID" value="XM_004337227.1"/>
</dbReference>
<dbReference type="Proteomes" id="UP000011083">
    <property type="component" value="Unassembled WGS sequence"/>
</dbReference>
<evidence type="ECO:0000256" key="7">
    <source>
        <dbReference type="PIRSR" id="PIRSR601577-1"/>
    </source>
</evidence>
<dbReference type="VEuPathDB" id="AmoebaDB:ACA1_219880"/>
<feature type="active site" evidence="7">
    <location>
        <position position="232"/>
    </location>
</feature>
<dbReference type="Gene3D" id="2.10.55.10">
    <property type="entry name" value="Leishmanolysin domain 3"/>
    <property type="match status" value="1"/>
</dbReference>
<feature type="binding site" evidence="8">
    <location>
        <position position="231"/>
    </location>
    <ligand>
        <name>Zn(2+)</name>
        <dbReference type="ChEBI" id="CHEBI:29105"/>
        <note>catalytic</note>
    </ligand>
</feature>
<dbReference type="PANTHER" id="PTHR10942">
    <property type="entry name" value="LEISHMANOLYSIN-LIKE PEPTIDASE"/>
    <property type="match status" value="1"/>
</dbReference>
<keyword evidence="4" id="KW-0378">Hydrolase</keyword>
<comment type="cofactor">
    <cofactor evidence="8">
        <name>Zn(2+)</name>
        <dbReference type="ChEBI" id="CHEBI:29105"/>
    </cofactor>
    <text evidence="8">Binds 1 zinc ion per subunit.</text>
</comment>
<keyword evidence="6 8" id="KW-0482">Metalloprotease</keyword>
<name>L8GQS8_ACACF</name>
<dbReference type="AlphaFoldDB" id="L8GQS8"/>
<evidence type="ECO:0000256" key="9">
    <source>
        <dbReference type="SAM" id="SignalP"/>
    </source>
</evidence>
<sequence length="500" mass="53796">MHSLQLSLHAAVLVAAATLVLFPCPQQVRAYSCQHDHVIAGFKATWVSTTQSYDSSSTHFKRQSALPTILLQANTTTDDGYRPIRIRADYSNIDIDTDLEGYISKVLMPAALKWISSALAVVPVQGNLTLQRQCIRFYTSPFRCIEYAPPTCGSLATIPSAHFDAGVPNADFIVYVTNQPSVGEEIANGGTCQFDQNGRPVAGGVNFSPQNFGKAQNGTEDFRYQVNAVVHELFHALGFSSSLFGQWRNSQGEPYDSAREFFGCPNLNGVELEDQGGQGTAGSHWEKRILNQDFMTGVGVYGDYAAKSAVTLAAMEDSGWYRANYSAAETLYWGAGAGCEFTTEACLSLPGPTTPFSSYFCTDTSRLSCTPGRLARGNCNLATYTQDLPSAYQYFSDPTRGGALQLMDFCPYYQPFLGANRTSLCTEPLNQPPVNYWGDPQSPIPGTLQVSIKGAWVSCPTAGGSISVSGFRGAFTCPPANEMCPPPAAASPSTSPAPSA</sequence>
<dbReference type="Pfam" id="PF01457">
    <property type="entry name" value="Peptidase_M8"/>
    <property type="match status" value="1"/>
</dbReference>
<protein>
    <submittedName>
        <fullName evidence="10">Leishmanolysin, putative</fullName>
    </submittedName>
</protein>
<evidence type="ECO:0000313" key="10">
    <source>
        <dbReference type="EMBL" id="ELR15262.1"/>
    </source>
</evidence>
<evidence type="ECO:0000256" key="3">
    <source>
        <dbReference type="ARBA" id="ARBA00022723"/>
    </source>
</evidence>
<feature type="binding site" evidence="8">
    <location>
        <position position="235"/>
    </location>
    <ligand>
        <name>Zn(2+)</name>
        <dbReference type="ChEBI" id="CHEBI:29105"/>
        <note>catalytic</note>
    </ligand>
</feature>
<organism evidence="10 11">
    <name type="scientific">Acanthamoeba castellanii (strain ATCC 30010 / Neff)</name>
    <dbReference type="NCBI Taxonomy" id="1257118"/>
    <lineage>
        <taxon>Eukaryota</taxon>
        <taxon>Amoebozoa</taxon>
        <taxon>Discosea</taxon>
        <taxon>Longamoebia</taxon>
        <taxon>Centramoebida</taxon>
        <taxon>Acanthamoebidae</taxon>
        <taxon>Acanthamoeba</taxon>
    </lineage>
</organism>
<dbReference type="GO" id="GO:0006508">
    <property type="term" value="P:proteolysis"/>
    <property type="evidence" value="ECO:0007669"/>
    <property type="project" value="UniProtKB-KW"/>
</dbReference>
<accession>L8GQS8</accession>
<dbReference type="GeneID" id="14915909"/>
<dbReference type="FunFam" id="3.90.132.10:FF:000001">
    <property type="entry name" value="leishmanolysin-like peptidase isoform X2"/>
    <property type="match status" value="1"/>
</dbReference>
<dbReference type="GO" id="GO:0016020">
    <property type="term" value="C:membrane"/>
    <property type="evidence" value="ECO:0007669"/>
    <property type="project" value="InterPro"/>
</dbReference>
<feature type="signal peptide" evidence="9">
    <location>
        <begin position="1"/>
        <end position="30"/>
    </location>
</feature>
<dbReference type="Gene3D" id="3.90.132.10">
    <property type="entry name" value="Leishmanolysin , domain 2"/>
    <property type="match status" value="1"/>
</dbReference>
<evidence type="ECO:0000256" key="2">
    <source>
        <dbReference type="ARBA" id="ARBA00022670"/>
    </source>
</evidence>
<dbReference type="STRING" id="1257118.L8GQS8"/>
<dbReference type="SMR" id="L8GQS8"/>
<reference evidence="10 11" key="1">
    <citation type="journal article" date="2013" name="Genome Biol.">
        <title>Genome of Acanthamoeba castellanii highlights extensive lateral gene transfer and early evolution of tyrosine kinase signaling.</title>
        <authorList>
            <person name="Clarke M."/>
            <person name="Lohan A.J."/>
            <person name="Liu B."/>
            <person name="Lagkouvardos I."/>
            <person name="Roy S."/>
            <person name="Zafar N."/>
            <person name="Bertelli C."/>
            <person name="Schilde C."/>
            <person name="Kianianmomeni A."/>
            <person name="Burglin T.R."/>
            <person name="Frech C."/>
            <person name="Turcotte B."/>
            <person name="Kopec K.O."/>
            <person name="Synnott J.M."/>
            <person name="Choo C."/>
            <person name="Paponov I."/>
            <person name="Finkler A."/>
            <person name="Soon Heng Tan C."/>
            <person name="Hutchins A.P."/>
            <person name="Weinmeier T."/>
            <person name="Rattei T."/>
            <person name="Chu J.S."/>
            <person name="Gimenez G."/>
            <person name="Irimia M."/>
            <person name="Rigden D.J."/>
            <person name="Fitzpatrick D.A."/>
            <person name="Lorenzo-Morales J."/>
            <person name="Bateman A."/>
            <person name="Chiu C.H."/>
            <person name="Tang P."/>
            <person name="Hegemann P."/>
            <person name="Fromm H."/>
            <person name="Raoult D."/>
            <person name="Greub G."/>
            <person name="Miranda-Saavedra D."/>
            <person name="Chen N."/>
            <person name="Nash P."/>
            <person name="Ginger M.L."/>
            <person name="Horn M."/>
            <person name="Schaap P."/>
            <person name="Caler L."/>
            <person name="Loftus B."/>
        </authorList>
    </citation>
    <scope>NUCLEOTIDE SEQUENCE [LARGE SCALE GENOMIC DNA]</scope>
    <source>
        <strain evidence="10 11">Neff</strain>
    </source>
</reference>
<keyword evidence="11" id="KW-1185">Reference proteome</keyword>
<dbReference type="GO" id="GO:0005737">
    <property type="term" value="C:cytoplasm"/>
    <property type="evidence" value="ECO:0007669"/>
    <property type="project" value="TreeGrafter"/>
</dbReference>
<dbReference type="GO" id="GO:0007155">
    <property type="term" value="P:cell adhesion"/>
    <property type="evidence" value="ECO:0007669"/>
    <property type="project" value="InterPro"/>
</dbReference>